<keyword evidence="3" id="KW-1185">Reference proteome</keyword>
<accession>A0A803PJF6</accession>
<protein>
    <submittedName>
        <fullName evidence="2">Uncharacterized protein</fullName>
    </submittedName>
</protein>
<proteinExistence type="predicted"/>
<name>A0A803PJF6_CANSA</name>
<organism evidence="2 3">
    <name type="scientific">Cannabis sativa</name>
    <name type="common">Hemp</name>
    <name type="synonym">Marijuana</name>
    <dbReference type="NCBI Taxonomy" id="3483"/>
    <lineage>
        <taxon>Eukaryota</taxon>
        <taxon>Viridiplantae</taxon>
        <taxon>Streptophyta</taxon>
        <taxon>Embryophyta</taxon>
        <taxon>Tracheophyta</taxon>
        <taxon>Spermatophyta</taxon>
        <taxon>Magnoliopsida</taxon>
        <taxon>eudicotyledons</taxon>
        <taxon>Gunneridae</taxon>
        <taxon>Pentapetalae</taxon>
        <taxon>rosids</taxon>
        <taxon>fabids</taxon>
        <taxon>Rosales</taxon>
        <taxon>Cannabaceae</taxon>
        <taxon>Cannabis</taxon>
    </lineage>
</organism>
<evidence type="ECO:0000313" key="3">
    <source>
        <dbReference type="Proteomes" id="UP000596661"/>
    </source>
</evidence>
<dbReference type="EMBL" id="UZAU01000371">
    <property type="status" value="NOT_ANNOTATED_CDS"/>
    <property type="molecule type" value="Genomic_DNA"/>
</dbReference>
<sequence>MPSTRMEKLKEQWRSESYDYPSEFNTLEDLASLLDQVLLGQSIGVHHQEGIRNRYANLTSGSPSTPETDSECDEEMEMAIREHKRAFARLNSFRQVQEVAPSIPGVTQSRSCSMGFARTSATNDIREEGGYVEGESVPGAIAGEEGCVGDGAERERDDEAAISDSAGGETITRGSSIIGVE</sequence>
<dbReference type="Gramene" id="evm.model.04.960">
    <property type="protein sequence ID" value="cds.evm.model.04.960"/>
    <property type="gene ID" value="evm.TU.04.960"/>
</dbReference>
<reference evidence="2" key="2">
    <citation type="submission" date="2021-03" db="UniProtKB">
        <authorList>
            <consortium name="EnsemblPlants"/>
        </authorList>
    </citation>
    <scope>IDENTIFICATION</scope>
</reference>
<evidence type="ECO:0000256" key="1">
    <source>
        <dbReference type="SAM" id="MobiDB-lite"/>
    </source>
</evidence>
<feature type="region of interest" description="Disordered" evidence="1">
    <location>
        <begin position="134"/>
        <end position="181"/>
    </location>
</feature>
<evidence type="ECO:0000313" key="2">
    <source>
        <dbReference type="EnsemblPlants" id="cds.evm.model.04.960"/>
    </source>
</evidence>
<dbReference type="Proteomes" id="UP000596661">
    <property type="component" value="Chromosome 4"/>
</dbReference>
<dbReference type="EnsemblPlants" id="evm.model.04.960">
    <property type="protein sequence ID" value="cds.evm.model.04.960"/>
    <property type="gene ID" value="evm.TU.04.960"/>
</dbReference>
<reference evidence="2" key="1">
    <citation type="submission" date="2018-11" db="EMBL/GenBank/DDBJ databases">
        <authorList>
            <person name="Grassa J C."/>
        </authorList>
    </citation>
    <scope>NUCLEOTIDE SEQUENCE [LARGE SCALE GENOMIC DNA]</scope>
</reference>
<dbReference type="AlphaFoldDB" id="A0A803PJF6"/>